<sequence length="117" mass="13204">MKRILIDYKRLPHEVAALLIEAYPDGYGDDDIIAFKTAGGEYIEAVELRTGDILYLVKISKSFSHFIANFDAAIEEELDSKSVKESANPDDKELEEEIPELELNLDHEGDDDSDEDL</sequence>
<name>A0A4R6TNW7_9FLAO</name>
<dbReference type="OrthoDB" id="1122172at2"/>
<feature type="compositionally biased region" description="Basic and acidic residues" evidence="1">
    <location>
        <begin position="79"/>
        <end position="91"/>
    </location>
</feature>
<evidence type="ECO:0000313" key="3">
    <source>
        <dbReference type="Proteomes" id="UP000295468"/>
    </source>
</evidence>
<reference evidence="2 3" key="1">
    <citation type="submission" date="2019-03" db="EMBL/GenBank/DDBJ databases">
        <title>Genomic Encyclopedia of Archaeal and Bacterial Type Strains, Phase II (KMG-II): from individual species to whole genera.</title>
        <authorList>
            <person name="Goeker M."/>
        </authorList>
    </citation>
    <scope>NUCLEOTIDE SEQUENCE [LARGE SCALE GENOMIC DNA]</scope>
    <source>
        <strain evidence="2 3">DSM 18435</strain>
    </source>
</reference>
<protein>
    <recommendedName>
        <fullName evidence="4">DNA primase</fullName>
    </recommendedName>
</protein>
<feature type="region of interest" description="Disordered" evidence="1">
    <location>
        <begin position="79"/>
        <end position="117"/>
    </location>
</feature>
<dbReference type="AlphaFoldDB" id="A0A4R6TNW7"/>
<feature type="compositionally biased region" description="Acidic residues" evidence="1">
    <location>
        <begin position="108"/>
        <end position="117"/>
    </location>
</feature>
<evidence type="ECO:0000313" key="2">
    <source>
        <dbReference type="EMBL" id="TDQ31479.1"/>
    </source>
</evidence>
<proteinExistence type="predicted"/>
<dbReference type="EMBL" id="SNYI01000002">
    <property type="protein sequence ID" value="TDQ31479.1"/>
    <property type="molecule type" value="Genomic_DNA"/>
</dbReference>
<dbReference type="RefSeq" id="WP_133644298.1">
    <property type="nucleotide sequence ID" value="NZ_SNYI01000002.1"/>
</dbReference>
<organism evidence="2 3">
    <name type="scientific">Zeaxanthinibacter enoshimensis</name>
    <dbReference type="NCBI Taxonomy" id="392009"/>
    <lineage>
        <taxon>Bacteria</taxon>
        <taxon>Pseudomonadati</taxon>
        <taxon>Bacteroidota</taxon>
        <taxon>Flavobacteriia</taxon>
        <taxon>Flavobacteriales</taxon>
        <taxon>Flavobacteriaceae</taxon>
        <taxon>Zeaxanthinibacter</taxon>
    </lineage>
</organism>
<evidence type="ECO:0008006" key="4">
    <source>
        <dbReference type="Google" id="ProtNLM"/>
    </source>
</evidence>
<accession>A0A4R6TNW7</accession>
<dbReference type="Proteomes" id="UP000295468">
    <property type="component" value="Unassembled WGS sequence"/>
</dbReference>
<gene>
    <name evidence="2" type="ORF">CLV82_2187</name>
</gene>
<comment type="caution">
    <text evidence="2">The sequence shown here is derived from an EMBL/GenBank/DDBJ whole genome shotgun (WGS) entry which is preliminary data.</text>
</comment>
<keyword evidence="3" id="KW-1185">Reference proteome</keyword>
<evidence type="ECO:0000256" key="1">
    <source>
        <dbReference type="SAM" id="MobiDB-lite"/>
    </source>
</evidence>